<sequence>MKIGAFVMGGLAGAALVMMCRRNGMLSMAAGQLGNRMRGMKEESVGRMMSWRFGDGDHQWKKDHHDREDGREGRRDERKASSSSRGGLDEVARIASQDSDVQRHVNEILEQSEHHRI</sequence>
<dbReference type="RefSeq" id="WP_185133434.1">
    <property type="nucleotide sequence ID" value="NZ_JACJVO010000056.1"/>
</dbReference>
<organism evidence="2 3">
    <name type="scientific">Cohnella zeiphila</name>
    <dbReference type="NCBI Taxonomy" id="2761120"/>
    <lineage>
        <taxon>Bacteria</taxon>
        <taxon>Bacillati</taxon>
        <taxon>Bacillota</taxon>
        <taxon>Bacilli</taxon>
        <taxon>Bacillales</taxon>
        <taxon>Paenibacillaceae</taxon>
        <taxon>Cohnella</taxon>
    </lineage>
</organism>
<feature type="region of interest" description="Disordered" evidence="1">
    <location>
        <begin position="52"/>
        <end position="117"/>
    </location>
</feature>
<evidence type="ECO:0000256" key="1">
    <source>
        <dbReference type="SAM" id="MobiDB-lite"/>
    </source>
</evidence>
<comment type="caution">
    <text evidence="2">The sequence shown here is derived from an EMBL/GenBank/DDBJ whole genome shotgun (WGS) entry which is preliminary data.</text>
</comment>
<evidence type="ECO:0000313" key="2">
    <source>
        <dbReference type="EMBL" id="MBB6735787.1"/>
    </source>
</evidence>
<keyword evidence="3" id="KW-1185">Reference proteome</keyword>
<reference evidence="2 3" key="1">
    <citation type="submission" date="2020-08" db="EMBL/GenBank/DDBJ databases">
        <title>Cohnella phylogeny.</title>
        <authorList>
            <person name="Dunlap C."/>
        </authorList>
    </citation>
    <scope>NUCLEOTIDE SEQUENCE [LARGE SCALE GENOMIC DNA]</scope>
    <source>
        <strain evidence="2 3">CBP 2801</strain>
    </source>
</reference>
<protein>
    <submittedName>
        <fullName evidence="2">Uncharacterized protein</fullName>
    </submittedName>
</protein>
<dbReference type="EMBL" id="JACJVO010000056">
    <property type="protein sequence ID" value="MBB6735787.1"/>
    <property type="molecule type" value="Genomic_DNA"/>
</dbReference>
<evidence type="ECO:0000313" key="3">
    <source>
        <dbReference type="Proteomes" id="UP000564644"/>
    </source>
</evidence>
<feature type="compositionally biased region" description="Basic and acidic residues" evidence="1">
    <location>
        <begin position="54"/>
        <end position="80"/>
    </location>
</feature>
<dbReference type="Proteomes" id="UP000564644">
    <property type="component" value="Unassembled WGS sequence"/>
</dbReference>
<accession>A0A7X0VZQ6</accession>
<name>A0A7X0VZQ6_9BACL</name>
<gene>
    <name evidence="2" type="ORF">H7C18_33240</name>
</gene>
<dbReference type="AlphaFoldDB" id="A0A7X0VZQ6"/>
<proteinExistence type="predicted"/>
<feature type="compositionally biased region" description="Basic and acidic residues" evidence="1">
    <location>
        <begin position="100"/>
        <end position="117"/>
    </location>
</feature>